<feature type="region of interest" description="Disordered" evidence="8">
    <location>
        <begin position="1"/>
        <end position="21"/>
    </location>
</feature>
<dbReference type="GO" id="GO:0005737">
    <property type="term" value="C:cytoplasm"/>
    <property type="evidence" value="ECO:0007669"/>
    <property type="project" value="TreeGrafter"/>
</dbReference>
<dbReference type="GO" id="GO:0061575">
    <property type="term" value="F:cyclin-dependent protein serine/threonine kinase activator activity"/>
    <property type="evidence" value="ECO:0007669"/>
    <property type="project" value="InterPro"/>
</dbReference>
<evidence type="ECO:0000256" key="7">
    <source>
        <dbReference type="ARBA" id="ARBA00046278"/>
    </source>
</evidence>
<keyword evidence="4" id="KW-0597">Phosphoprotein</keyword>
<evidence type="ECO:0000256" key="3">
    <source>
        <dbReference type="ARBA" id="ARBA00022475"/>
    </source>
</evidence>
<evidence type="ECO:0000256" key="2">
    <source>
        <dbReference type="ARBA" id="ARBA00010175"/>
    </source>
</evidence>
<dbReference type="Proteomes" id="UP001152320">
    <property type="component" value="Chromosome 18"/>
</dbReference>
<evidence type="ECO:0000256" key="1">
    <source>
        <dbReference type="ARBA" id="ARBA00004193"/>
    </source>
</evidence>
<dbReference type="GO" id="GO:0012505">
    <property type="term" value="C:endomembrane system"/>
    <property type="evidence" value="ECO:0007669"/>
    <property type="project" value="UniProtKB-SubCell"/>
</dbReference>
<keyword evidence="5" id="KW-0472">Membrane</keyword>
<evidence type="ECO:0000313" key="9">
    <source>
        <dbReference type="EMBL" id="KAJ8025101.1"/>
    </source>
</evidence>
<keyword evidence="10" id="KW-1185">Reference proteome</keyword>
<dbReference type="EMBL" id="JAIZAY010000018">
    <property type="protein sequence ID" value="KAJ8025101.1"/>
    <property type="molecule type" value="Genomic_DNA"/>
</dbReference>
<feature type="region of interest" description="Disordered" evidence="8">
    <location>
        <begin position="83"/>
        <end position="143"/>
    </location>
</feature>
<gene>
    <name evidence="9" type="ORF">HOLleu_35214</name>
</gene>
<feature type="compositionally biased region" description="Low complexity" evidence="8">
    <location>
        <begin position="89"/>
        <end position="112"/>
    </location>
</feature>
<dbReference type="GO" id="GO:0016301">
    <property type="term" value="F:kinase activity"/>
    <property type="evidence" value="ECO:0007669"/>
    <property type="project" value="UniProtKB-KW"/>
</dbReference>
<dbReference type="PANTHER" id="PTHR23401:SF0">
    <property type="entry name" value="CYCLIN-DEPENDENT KINASE 5 ACTIVATOR"/>
    <property type="match status" value="1"/>
</dbReference>
<dbReference type="GO" id="GO:0016533">
    <property type="term" value="C:protein kinase 5 complex"/>
    <property type="evidence" value="ECO:0007669"/>
    <property type="project" value="InterPro"/>
</dbReference>
<comment type="subcellular location">
    <subcellularLocation>
        <location evidence="1">Cell membrane</location>
        <topology evidence="1">Lipid-anchor</topology>
    </subcellularLocation>
    <subcellularLocation>
        <location evidence="7">Endomembrane system</location>
        <topology evidence="7">Lipid-anchor</topology>
        <orientation evidence="7">Cytoplasmic side</orientation>
    </subcellularLocation>
</comment>
<reference evidence="9" key="1">
    <citation type="submission" date="2021-10" db="EMBL/GenBank/DDBJ databases">
        <title>Tropical sea cucumber genome reveals ecological adaptation and Cuvierian tubules defense mechanism.</title>
        <authorList>
            <person name="Chen T."/>
        </authorList>
    </citation>
    <scope>NUCLEOTIDE SEQUENCE</scope>
    <source>
        <strain evidence="9">Nanhai2018</strain>
        <tissue evidence="9">Muscle</tissue>
    </source>
</reference>
<dbReference type="PANTHER" id="PTHR23401">
    <property type="entry name" value="CYCLIN DEPENDANT KINASE-5 ACTIVATOR"/>
    <property type="match status" value="1"/>
</dbReference>
<evidence type="ECO:0000256" key="5">
    <source>
        <dbReference type="ARBA" id="ARBA00023136"/>
    </source>
</evidence>
<keyword evidence="6" id="KW-0449">Lipoprotein</keyword>
<keyword evidence="9" id="KW-0418">Kinase</keyword>
<dbReference type="Gene3D" id="1.10.472.10">
    <property type="entry name" value="Cyclin-like"/>
    <property type="match status" value="1"/>
</dbReference>
<dbReference type="InterPro" id="IPR004944">
    <property type="entry name" value="CDK5_activator"/>
</dbReference>
<dbReference type="InterPro" id="IPR036915">
    <property type="entry name" value="Cyclin-like_sf"/>
</dbReference>
<sequence>MGTVLSISPRSTPSEYSGSYSDTKTLSMGNLNEIYINNKNSSLSSSTKENLHLVGEKPMRKHSTMFISTLGMKIFNVNGRKKTTSTGVSTNSLDSSCTSSSCSSCTKGSKQSLTGSDKVNNNVLRENSTNTNNSNYSRQRSEKLREHFERDITKDGSIKKSFSCFNLNSHAPSNNHLHKNSRISLDLRNHNVKSIAVVSNGVPNKAQVGTLGTTGQRTKTTQVQLKPVTHTKPRSNPKKVLQCSTSELLKCLGNYLSRKCPHLKNFDASDAIMWLRTVDRSLLLQGWQDINFLNPANVVFVYLLIRDHISDENLVTSEADLQAMVLTCLYLSYSYMGNEISYPLKPFLVEEDRERFWNRCLKIINSSSSKMLRLNQNSSYFTDVLQDLKLFARS</sequence>
<dbReference type="AlphaFoldDB" id="A0A9Q1BES4"/>
<keyword evidence="3" id="KW-1003">Cell membrane</keyword>
<dbReference type="GO" id="GO:0019901">
    <property type="term" value="F:protein kinase binding"/>
    <property type="evidence" value="ECO:0007669"/>
    <property type="project" value="TreeGrafter"/>
</dbReference>
<protein>
    <submittedName>
        <fullName evidence="9">Cyclin-dependent kinase 5 activator 1</fullName>
    </submittedName>
</protein>
<organism evidence="9 10">
    <name type="scientific">Holothuria leucospilota</name>
    <name type="common">Black long sea cucumber</name>
    <name type="synonym">Mertensiothuria leucospilota</name>
    <dbReference type="NCBI Taxonomy" id="206669"/>
    <lineage>
        <taxon>Eukaryota</taxon>
        <taxon>Metazoa</taxon>
        <taxon>Echinodermata</taxon>
        <taxon>Eleutherozoa</taxon>
        <taxon>Echinozoa</taxon>
        <taxon>Holothuroidea</taxon>
        <taxon>Aspidochirotacea</taxon>
        <taxon>Aspidochirotida</taxon>
        <taxon>Holothuriidae</taxon>
        <taxon>Holothuria</taxon>
    </lineage>
</organism>
<proteinExistence type="inferred from homology"/>
<feature type="compositionally biased region" description="Polar residues" evidence="8">
    <location>
        <begin position="113"/>
        <end position="126"/>
    </location>
</feature>
<evidence type="ECO:0000313" key="10">
    <source>
        <dbReference type="Proteomes" id="UP001152320"/>
    </source>
</evidence>
<evidence type="ECO:0000256" key="6">
    <source>
        <dbReference type="ARBA" id="ARBA00023288"/>
    </source>
</evidence>
<dbReference type="FunFam" id="1.10.472.10:FF:000025">
    <property type="entry name" value="Cyclin-dependent kinase 5 activator"/>
    <property type="match status" value="1"/>
</dbReference>
<dbReference type="GO" id="GO:0007411">
    <property type="term" value="P:axon guidance"/>
    <property type="evidence" value="ECO:0007669"/>
    <property type="project" value="TreeGrafter"/>
</dbReference>
<dbReference type="GO" id="GO:0030426">
    <property type="term" value="C:growth cone"/>
    <property type="evidence" value="ECO:0007669"/>
    <property type="project" value="TreeGrafter"/>
</dbReference>
<dbReference type="OrthoDB" id="7676799at2759"/>
<accession>A0A9Q1BES4</accession>
<name>A0A9Q1BES4_HOLLE</name>
<dbReference type="SUPFAM" id="SSF47954">
    <property type="entry name" value="Cyclin-like"/>
    <property type="match status" value="1"/>
</dbReference>
<evidence type="ECO:0000256" key="4">
    <source>
        <dbReference type="ARBA" id="ARBA00022553"/>
    </source>
</evidence>
<evidence type="ECO:0000256" key="8">
    <source>
        <dbReference type="SAM" id="MobiDB-lite"/>
    </source>
</evidence>
<comment type="similarity">
    <text evidence="2">Belongs to the cyclin-dependent kinase 5 activator family.</text>
</comment>
<dbReference type="Pfam" id="PF03261">
    <property type="entry name" value="CDK5_activator"/>
    <property type="match status" value="1"/>
</dbReference>
<keyword evidence="9" id="KW-0808">Transferase</keyword>
<dbReference type="GO" id="GO:0005886">
    <property type="term" value="C:plasma membrane"/>
    <property type="evidence" value="ECO:0007669"/>
    <property type="project" value="UniProtKB-SubCell"/>
</dbReference>
<comment type="caution">
    <text evidence="9">The sequence shown here is derived from an EMBL/GenBank/DDBJ whole genome shotgun (WGS) entry which is preliminary data.</text>
</comment>